<dbReference type="InterPro" id="IPR029072">
    <property type="entry name" value="YebC-like"/>
</dbReference>
<reference evidence="3 4" key="1">
    <citation type="submission" date="2024-02" db="EMBL/GenBank/DDBJ databases">
        <authorList>
            <person name="Daric V."/>
            <person name="Darras S."/>
        </authorList>
    </citation>
    <scope>NUCLEOTIDE SEQUENCE [LARGE SCALE GENOMIC DNA]</scope>
</reference>
<dbReference type="Pfam" id="PF01709">
    <property type="entry name" value="Transcrip_reg"/>
    <property type="match status" value="1"/>
</dbReference>
<dbReference type="InterPro" id="IPR026564">
    <property type="entry name" value="Transcrip_reg_TACO1-like_dom3"/>
</dbReference>
<accession>A0ABP0GYZ9</accession>
<dbReference type="PANTHER" id="PTHR12532:SF0">
    <property type="entry name" value="TRANSLATIONAL ACTIVATOR OF CYTOCHROME C OXIDASE 1"/>
    <property type="match status" value="1"/>
</dbReference>
<feature type="domain" description="TACO1/YebC-like second and third" evidence="1">
    <location>
        <begin position="124"/>
        <end position="273"/>
    </location>
</feature>
<dbReference type="InterPro" id="IPR002876">
    <property type="entry name" value="Transcrip_reg_TACO1-like"/>
</dbReference>
<dbReference type="InterPro" id="IPR048300">
    <property type="entry name" value="TACO1_YebC-like_2nd/3rd_dom"/>
</dbReference>
<evidence type="ECO:0000259" key="1">
    <source>
        <dbReference type="Pfam" id="PF01709"/>
    </source>
</evidence>
<dbReference type="Proteomes" id="UP001642483">
    <property type="component" value="Unassembled WGS sequence"/>
</dbReference>
<keyword evidence="4" id="KW-1185">Reference proteome</keyword>
<dbReference type="SUPFAM" id="SSF75625">
    <property type="entry name" value="YebC-like"/>
    <property type="match status" value="1"/>
</dbReference>
<dbReference type="EMBL" id="CAWYQH010000152">
    <property type="protein sequence ID" value="CAK8695488.1"/>
    <property type="molecule type" value="Genomic_DNA"/>
</dbReference>
<comment type="caution">
    <text evidence="3">The sequence shown here is derived from an EMBL/GenBank/DDBJ whole genome shotgun (WGS) entry which is preliminary data.</text>
</comment>
<dbReference type="EMBL" id="CAWYQH010000152">
    <property type="protein sequence ID" value="CAK8695490.1"/>
    <property type="molecule type" value="Genomic_DNA"/>
</dbReference>
<protein>
    <recommendedName>
        <fullName evidence="1">TACO1/YebC-like second and third domain-containing protein</fullName>
    </recommendedName>
</protein>
<gene>
    <name evidence="2" type="ORF">CVLEPA_LOCUS28760</name>
    <name evidence="3" type="ORF">CVLEPA_LOCUS28762</name>
</gene>
<proteinExistence type="predicted"/>
<dbReference type="Gene3D" id="3.30.70.980">
    <property type="match status" value="2"/>
</dbReference>
<evidence type="ECO:0000313" key="4">
    <source>
        <dbReference type="Proteomes" id="UP001642483"/>
    </source>
</evidence>
<name>A0ABP0GYZ9_CLALP</name>
<evidence type="ECO:0000313" key="2">
    <source>
        <dbReference type="EMBL" id="CAK8695488.1"/>
    </source>
</evidence>
<evidence type="ECO:0000313" key="3">
    <source>
        <dbReference type="EMBL" id="CAK8695490.1"/>
    </source>
</evidence>
<dbReference type="PANTHER" id="PTHR12532">
    <property type="entry name" value="TRANSLATIONAL ACTIVATOR OF CYTOCHROME C OXIDASE 1"/>
    <property type="match status" value="1"/>
</dbReference>
<sequence>MANSLGVRVVGIRFLCSACHRLLCKQNLAPAFVRADWWTRCINTSPPVHGTPINEFLQQQSSKNEKAKKVSKFAALAQGVVNAGGGSTDPNSNKALADFLVRCQKEGIAKSMILNSISKKAFDKEVVFLLTGANNTAKIIGCKTSNQKQALTNITSVLKKSTFRGTLRDPSQITNYFERKGVVIVPQPFENGHYLTEEEGTVLALDVEAEDVLKCEEGLKFLCEDKSWRQMEKSLKNKNIPIIYSNADYVPKELTSIEGDDLDSYELFRKMLDRKVTAMERMADFYDLGSNFE</sequence>
<organism evidence="3 4">
    <name type="scientific">Clavelina lepadiformis</name>
    <name type="common">Light-bulb sea squirt</name>
    <name type="synonym">Ascidia lepadiformis</name>
    <dbReference type="NCBI Taxonomy" id="159417"/>
    <lineage>
        <taxon>Eukaryota</taxon>
        <taxon>Metazoa</taxon>
        <taxon>Chordata</taxon>
        <taxon>Tunicata</taxon>
        <taxon>Ascidiacea</taxon>
        <taxon>Aplousobranchia</taxon>
        <taxon>Clavelinidae</taxon>
        <taxon>Clavelina</taxon>
    </lineage>
</organism>